<evidence type="ECO:0000256" key="6">
    <source>
        <dbReference type="ARBA" id="ARBA00022801"/>
    </source>
</evidence>
<dbReference type="PROSITE" id="PS51146">
    <property type="entry name" value="KAIC"/>
    <property type="match status" value="2"/>
</dbReference>
<dbReference type="PANTHER" id="PTHR42926:SF1">
    <property type="entry name" value="CIRCADIAN CLOCK OSCILLATOR PROTEIN KAIC 1"/>
    <property type="match status" value="1"/>
</dbReference>
<keyword evidence="4" id="KW-0677">Repeat</keyword>
<keyword evidence="5" id="KW-0418">Kinase</keyword>
<dbReference type="GO" id="GO:0004674">
    <property type="term" value="F:protein serine/threonine kinase activity"/>
    <property type="evidence" value="ECO:0007669"/>
    <property type="project" value="UniProtKB-EC"/>
</dbReference>
<evidence type="ECO:0000256" key="4">
    <source>
        <dbReference type="ARBA" id="ARBA00022737"/>
    </source>
</evidence>
<accession>A0AB38C2N8</accession>
<comment type="caution">
    <text evidence="8">The sequence shown here is derived from an EMBL/GenBank/DDBJ whole genome shotgun (WGS) entry which is preliminary data.</text>
</comment>
<dbReference type="EC" id="2.7.11.1" evidence="1"/>
<dbReference type="Pfam" id="PF06745">
    <property type="entry name" value="ATPase"/>
    <property type="match status" value="2"/>
</dbReference>
<keyword evidence="3" id="KW-0808">Transferase</keyword>
<dbReference type="InterPro" id="IPR010624">
    <property type="entry name" value="KaiC_dom"/>
</dbReference>
<dbReference type="GO" id="GO:0016787">
    <property type="term" value="F:hydrolase activity"/>
    <property type="evidence" value="ECO:0007669"/>
    <property type="project" value="UniProtKB-KW"/>
</dbReference>
<reference evidence="8 9" key="1">
    <citation type="submission" date="2016-11" db="EMBL/GenBank/DDBJ databases">
        <authorList>
            <person name="Varghese N."/>
            <person name="Submissions S."/>
        </authorList>
    </citation>
    <scope>NUCLEOTIDE SEQUENCE [LARGE SCALE GENOMIC DNA]</scope>
    <source>
        <strain evidence="8 9">NFR18</strain>
    </source>
</reference>
<dbReference type="InterPro" id="IPR027417">
    <property type="entry name" value="P-loop_NTPase"/>
</dbReference>
<dbReference type="EMBL" id="FPKH01000001">
    <property type="protein sequence ID" value="SFX08214.1"/>
    <property type="molecule type" value="Genomic_DNA"/>
</dbReference>
<evidence type="ECO:0000313" key="8">
    <source>
        <dbReference type="EMBL" id="SFX08214.1"/>
    </source>
</evidence>
<feature type="domain" description="KaiC" evidence="7">
    <location>
        <begin position="38"/>
        <end position="277"/>
    </location>
</feature>
<protein>
    <recommendedName>
        <fullName evidence="1">non-specific serine/threonine protein kinase</fullName>
        <ecNumber evidence="1">2.7.11.1</ecNumber>
    </recommendedName>
</protein>
<feature type="domain" description="KaiC" evidence="7">
    <location>
        <begin position="279"/>
        <end position="511"/>
    </location>
</feature>
<evidence type="ECO:0000313" key="9">
    <source>
        <dbReference type="Proteomes" id="UP000182489"/>
    </source>
</evidence>
<evidence type="ECO:0000256" key="1">
    <source>
        <dbReference type="ARBA" id="ARBA00012513"/>
    </source>
</evidence>
<dbReference type="InterPro" id="IPR014774">
    <property type="entry name" value="KaiC-like_dom"/>
</dbReference>
<keyword evidence="6" id="KW-0378">Hydrolase</keyword>
<dbReference type="SMART" id="SM00382">
    <property type="entry name" value="AAA"/>
    <property type="match status" value="2"/>
</dbReference>
<dbReference type="SUPFAM" id="SSF52540">
    <property type="entry name" value="P-loop containing nucleoside triphosphate hydrolases"/>
    <property type="match status" value="2"/>
</dbReference>
<dbReference type="PANTHER" id="PTHR42926">
    <property type="match status" value="1"/>
</dbReference>
<dbReference type="GO" id="GO:0005524">
    <property type="term" value="F:ATP binding"/>
    <property type="evidence" value="ECO:0007669"/>
    <property type="project" value="InterPro"/>
</dbReference>
<dbReference type="PIRSF" id="PIRSF039117">
    <property type="entry name" value="KaiC"/>
    <property type="match status" value="1"/>
</dbReference>
<gene>
    <name evidence="8" type="ORF">SAMN03097694_0650</name>
</gene>
<dbReference type="CDD" id="cd19488">
    <property type="entry name" value="KaiC-like_N"/>
    <property type="match status" value="1"/>
</dbReference>
<dbReference type="InterPro" id="IPR051347">
    <property type="entry name" value="Circadian_clock_KaiC-rel"/>
</dbReference>
<keyword evidence="2" id="KW-0597">Phosphoprotein</keyword>
<evidence type="ECO:0000256" key="5">
    <source>
        <dbReference type="ARBA" id="ARBA00022777"/>
    </source>
</evidence>
<dbReference type="Gene3D" id="3.40.50.300">
    <property type="entry name" value="P-loop containing nucleotide triphosphate hydrolases"/>
    <property type="match status" value="2"/>
</dbReference>
<dbReference type="AlphaFoldDB" id="A0AB38C2N8"/>
<dbReference type="Proteomes" id="UP000182489">
    <property type="component" value="Unassembled WGS sequence"/>
</dbReference>
<evidence type="ECO:0000256" key="2">
    <source>
        <dbReference type="ARBA" id="ARBA00022553"/>
    </source>
</evidence>
<evidence type="ECO:0000259" key="7">
    <source>
        <dbReference type="PROSITE" id="PS51146"/>
    </source>
</evidence>
<evidence type="ECO:0000256" key="3">
    <source>
        <dbReference type="ARBA" id="ARBA00022679"/>
    </source>
</evidence>
<name>A0AB38C2N8_9BURK</name>
<dbReference type="InterPro" id="IPR003593">
    <property type="entry name" value="AAA+_ATPase"/>
</dbReference>
<sequence>MLRQTRYYIGHGVVKRGAMMTAQAHGLAQHDGAGGLDALLSTGVPGLDAILTGGLLPERLYLVEGVPGTGKTTLALQFLAEGVRSGVPVLYIALAESEIELRAAALSHGWDLAGIAIEEVAPSDDMLDPERQYTIFHPSEIELASTNQRILAAIEKHRPARLVLDSLSELQLLAENPLRYRRQVVALKQYMASRHCTTMLIDDRSALDDGLQVRSVAHCVISLELQNQDYGTDRRRVRVVKYRGVPFRSGTHDYKIAHEGLVVFPRLVAADTRRDGGHRRLSSGVPELDAMIGGGLEEGMSTLISGPAGSGKSTLAAQFVHAATERGEPCAMFLFEEARSKLLTRADSVGMRLQAALDTGLLSAQQIDPAELTPGEFAQAVVDAAQRGARVIVIDSLNGYMHAVPDERFQSTYLHELLNYLSQHGVATLLVGVQQNMLGTAMTTAADASYLADSVIMLRYYETEGEVRQAISVFKKRGSAHERSIRRFDISPQGVRIGPALAGFHGILSGLPTIGGTPFP</sequence>
<dbReference type="InterPro" id="IPR030665">
    <property type="entry name" value="KaiC"/>
</dbReference>
<proteinExistence type="predicted"/>
<organism evidence="8 9">
    <name type="scientific">Janthinobacterium lividum</name>
    <dbReference type="NCBI Taxonomy" id="29581"/>
    <lineage>
        <taxon>Bacteria</taxon>
        <taxon>Pseudomonadati</taxon>
        <taxon>Pseudomonadota</taxon>
        <taxon>Betaproteobacteria</taxon>
        <taxon>Burkholderiales</taxon>
        <taxon>Oxalobacteraceae</taxon>
        <taxon>Janthinobacterium</taxon>
    </lineage>
</organism>